<comment type="caution">
    <text evidence="2">The sequence shown here is derived from an EMBL/GenBank/DDBJ whole genome shotgun (WGS) entry which is preliminary data.</text>
</comment>
<protein>
    <submittedName>
        <fullName evidence="2">Prolyl oligopeptidase family serine peptidase</fullName>
    </submittedName>
</protein>
<evidence type="ECO:0000313" key="2">
    <source>
        <dbReference type="EMBL" id="NGN63672.1"/>
    </source>
</evidence>
<dbReference type="RefSeq" id="WP_165233503.1">
    <property type="nucleotide sequence ID" value="NZ_JAAKZV010000019.1"/>
</dbReference>
<keyword evidence="1" id="KW-0732">Signal</keyword>
<feature type="chain" id="PRO_5038459065" evidence="1">
    <location>
        <begin position="37"/>
        <end position="335"/>
    </location>
</feature>
<organism evidence="2 3">
    <name type="scientific">Streptomyces coryli</name>
    <dbReference type="NCBI Taxonomy" id="1128680"/>
    <lineage>
        <taxon>Bacteria</taxon>
        <taxon>Bacillati</taxon>
        <taxon>Actinomycetota</taxon>
        <taxon>Actinomycetes</taxon>
        <taxon>Kitasatosporales</taxon>
        <taxon>Streptomycetaceae</taxon>
        <taxon>Streptomyces</taxon>
    </lineage>
</organism>
<accession>A0A6G4TV75</accession>
<evidence type="ECO:0000256" key="1">
    <source>
        <dbReference type="SAM" id="SignalP"/>
    </source>
</evidence>
<dbReference type="AlphaFoldDB" id="A0A6G4TV75"/>
<gene>
    <name evidence="2" type="ORF">G5C51_07090</name>
</gene>
<dbReference type="PANTHER" id="PTHR48098:SF1">
    <property type="entry name" value="DIACYLGLYCEROL ACYLTRANSFERASE_MYCOLYLTRANSFERASE AG85A"/>
    <property type="match status" value="1"/>
</dbReference>
<dbReference type="InterPro" id="IPR050583">
    <property type="entry name" value="Mycobacterial_A85_antigen"/>
</dbReference>
<dbReference type="GO" id="GO:0016747">
    <property type="term" value="F:acyltransferase activity, transferring groups other than amino-acyl groups"/>
    <property type="evidence" value="ECO:0007669"/>
    <property type="project" value="TreeGrafter"/>
</dbReference>
<reference evidence="2 3" key="1">
    <citation type="submission" date="2020-02" db="EMBL/GenBank/DDBJ databases">
        <title>Whole-genome analyses of novel actinobacteria.</title>
        <authorList>
            <person name="Sahin N."/>
        </authorList>
    </citation>
    <scope>NUCLEOTIDE SEQUENCE [LARGE SCALE GENOMIC DNA]</scope>
    <source>
        <strain evidence="2 3">A7024</strain>
    </source>
</reference>
<dbReference type="Pfam" id="PF00756">
    <property type="entry name" value="Esterase"/>
    <property type="match status" value="1"/>
</dbReference>
<dbReference type="Gene3D" id="3.40.50.1820">
    <property type="entry name" value="alpha/beta hydrolase"/>
    <property type="match status" value="1"/>
</dbReference>
<dbReference type="InterPro" id="IPR029058">
    <property type="entry name" value="AB_hydrolase_fold"/>
</dbReference>
<evidence type="ECO:0000313" key="3">
    <source>
        <dbReference type="Proteomes" id="UP000481583"/>
    </source>
</evidence>
<sequence length="335" mass="35636">MSGTRRLRRPRRKLAAVLLAAALALTGGALSTAADAGTTPVAADDGARITQTTQAGAQAVDLTVQSPALGGKSAPVRVLLPKSYDAEPNRTYPVLYLLHGADGKFSDWTEQTDVEEFMADKDVITVIPDAGPTGIVSKWWNFGSNSPDYDTFQNTEVWQLLQKNYRANGTRAVAGISSGGYSAMAAAVRHPGTYTAAASYSGILDTLNTGMPTTVSAIVGREGLFPTGLWGGPLLNRSTWKANNPYTQAEKLKGLGLYVSQGTGFGPNKDFANLIVGGVLEGALWVQAHSFTDRLKALGIPATVHFYQGGSHEWPHWQTEFKSSWPVLAKGLGVQ</sequence>
<dbReference type="SUPFAM" id="SSF53474">
    <property type="entry name" value="alpha/beta-Hydrolases"/>
    <property type="match status" value="1"/>
</dbReference>
<dbReference type="InterPro" id="IPR000801">
    <property type="entry name" value="Esterase-like"/>
</dbReference>
<keyword evidence="3" id="KW-1185">Reference proteome</keyword>
<name>A0A6G4TV75_9ACTN</name>
<dbReference type="EMBL" id="JAAKZV010000019">
    <property type="protein sequence ID" value="NGN63672.1"/>
    <property type="molecule type" value="Genomic_DNA"/>
</dbReference>
<feature type="signal peptide" evidence="1">
    <location>
        <begin position="1"/>
        <end position="36"/>
    </location>
</feature>
<dbReference type="PANTHER" id="PTHR48098">
    <property type="entry name" value="ENTEROCHELIN ESTERASE-RELATED"/>
    <property type="match status" value="1"/>
</dbReference>
<dbReference type="Proteomes" id="UP000481583">
    <property type="component" value="Unassembled WGS sequence"/>
</dbReference>
<proteinExistence type="predicted"/>